<accession>A0ABT3N8E5</accession>
<keyword evidence="9" id="KW-1185">Reference proteome</keyword>
<keyword evidence="4 5" id="KW-0067">ATP-binding</keyword>
<sequence>MRKIGKYQITGELGRGGMGRVLKVRHPEIFRILAAKVFAPHPFLISSVGEKRLHSMFIEEARKMATLSHPNIAGVEDLHCGETTFYTMPCYSRSLGMVMGENAEMEAPCRSLDPGSALHFLHQLLTGLHCLHFHRIIHRDIKPWNLLLDDEDRLILGDFGLSRLRGETTGTPENIKVGSPWYAPPEQEENADSADERSDIYAASMVFYRMLTGVFPLEKSSSDLLPAPTELWQAFLEKGLACDPSLRFPNVEKMLEALDVLGLSWRRFREKECSIYFHSEETTRQLSAELRQKPLRTGVRGPLHHMLGADALYRPVRMTHNQFRSEPDTGLIYDAATGLLWEKSGSPFPLNRRDADQWIEMLNKKSDKHGGCWRLPTVPELFSITRRTMTPSEYCMEYPFNPRQAWVWTADDRSYVSSWFVDILRGFTAPMDRDGHCYVKGVCGPFSEPAKPF</sequence>
<evidence type="ECO:0000256" key="3">
    <source>
        <dbReference type="ARBA" id="ARBA00022777"/>
    </source>
</evidence>
<feature type="binding site" evidence="5">
    <location>
        <position position="36"/>
    </location>
    <ligand>
        <name>ATP</name>
        <dbReference type="ChEBI" id="CHEBI:30616"/>
    </ligand>
</feature>
<name>A0ABT3N8E5_9BACT</name>
<feature type="domain" description="Protein kinase" evidence="7">
    <location>
        <begin position="7"/>
        <end position="307"/>
    </location>
</feature>
<evidence type="ECO:0000259" key="7">
    <source>
        <dbReference type="PROSITE" id="PS50011"/>
    </source>
</evidence>
<dbReference type="GO" id="GO:0016301">
    <property type="term" value="F:kinase activity"/>
    <property type="evidence" value="ECO:0007669"/>
    <property type="project" value="UniProtKB-KW"/>
</dbReference>
<dbReference type="SUPFAM" id="SSF56112">
    <property type="entry name" value="Protein kinase-like (PK-like)"/>
    <property type="match status" value="1"/>
</dbReference>
<dbReference type="Pfam" id="PF07603">
    <property type="entry name" value="Lcl_C"/>
    <property type="match status" value="1"/>
</dbReference>
<protein>
    <submittedName>
        <fullName evidence="8">Protein kinase</fullName>
    </submittedName>
</protein>
<dbReference type="InterPro" id="IPR008271">
    <property type="entry name" value="Ser/Thr_kinase_AS"/>
</dbReference>
<dbReference type="InterPro" id="IPR017441">
    <property type="entry name" value="Protein_kinase_ATP_BS"/>
</dbReference>
<evidence type="ECO:0000256" key="2">
    <source>
        <dbReference type="ARBA" id="ARBA00022741"/>
    </source>
</evidence>
<evidence type="ECO:0000256" key="6">
    <source>
        <dbReference type="SAM" id="MobiDB-lite"/>
    </source>
</evidence>
<evidence type="ECO:0000313" key="8">
    <source>
        <dbReference type="EMBL" id="MCW7753726.1"/>
    </source>
</evidence>
<dbReference type="PROSITE" id="PS00107">
    <property type="entry name" value="PROTEIN_KINASE_ATP"/>
    <property type="match status" value="1"/>
</dbReference>
<dbReference type="Pfam" id="PF00069">
    <property type="entry name" value="Pkinase"/>
    <property type="match status" value="1"/>
</dbReference>
<gene>
    <name evidence="8" type="ORF">OOT00_06980</name>
</gene>
<proteinExistence type="predicted"/>
<dbReference type="PROSITE" id="PS50011">
    <property type="entry name" value="PROTEIN_KINASE_DOM"/>
    <property type="match status" value="1"/>
</dbReference>
<dbReference type="InterPro" id="IPR011009">
    <property type="entry name" value="Kinase-like_dom_sf"/>
</dbReference>
<keyword evidence="1" id="KW-0808">Transferase</keyword>
<dbReference type="InterPro" id="IPR011460">
    <property type="entry name" value="Lcl_C"/>
</dbReference>
<keyword evidence="3 8" id="KW-0418">Kinase</keyword>
<evidence type="ECO:0000256" key="4">
    <source>
        <dbReference type="ARBA" id="ARBA00022840"/>
    </source>
</evidence>
<dbReference type="Proteomes" id="UP001209681">
    <property type="component" value="Unassembled WGS sequence"/>
</dbReference>
<dbReference type="CDD" id="cd14014">
    <property type="entry name" value="STKc_PknB_like"/>
    <property type="match status" value="1"/>
</dbReference>
<evidence type="ECO:0000313" key="9">
    <source>
        <dbReference type="Proteomes" id="UP001209681"/>
    </source>
</evidence>
<dbReference type="PANTHER" id="PTHR43289">
    <property type="entry name" value="MITOGEN-ACTIVATED PROTEIN KINASE KINASE KINASE 20-RELATED"/>
    <property type="match status" value="1"/>
</dbReference>
<dbReference type="Gene3D" id="3.30.200.20">
    <property type="entry name" value="Phosphorylase Kinase, domain 1"/>
    <property type="match status" value="1"/>
</dbReference>
<evidence type="ECO:0000256" key="5">
    <source>
        <dbReference type="PROSITE-ProRule" id="PRU10141"/>
    </source>
</evidence>
<dbReference type="InterPro" id="IPR000719">
    <property type="entry name" value="Prot_kinase_dom"/>
</dbReference>
<dbReference type="SMART" id="SM00220">
    <property type="entry name" value="S_TKc"/>
    <property type="match status" value="1"/>
</dbReference>
<dbReference type="RefSeq" id="WP_265424594.1">
    <property type="nucleotide sequence ID" value="NZ_JAPFPW010000006.1"/>
</dbReference>
<dbReference type="Gene3D" id="1.10.510.10">
    <property type="entry name" value="Transferase(Phosphotransferase) domain 1"/>
    <property type="match status" value="1"/>
</dbReference>
<dbReference type="EMBL" id="JAPFPW010000006">
    <property type="protein sequence ID" value="MCW7753726.1"/>
    <property type="molecule type" value="Genomic_DNA"/>
</dbReference>
<comment type="caution">
    <text evidence="8">The sequence shown here is derived from an EMBL/GenBank/DDBJ whole genome shotgun (WGS) entry which is preliminary data.</text>
</comment>
<feature type="region of interest" description="Disordered" evidence="6">
    <location>
        <begin position="175"/>
        <end position="194"/>
    </location>
</feature>
<keyword evidence="2 5" id="KW-0547">Nucleotide-binding</keyword>
<evidence type="ECO:0000256" key="1">
    <source>
        <dbReference type="ARBA" id="ARBA00022679"/>
    </source>
</evidence>
<organism evidence="8 9">
    <name type="scientific">Desulfobotulus pelophilus</name>
    <dbReference type="NCBI Taxonomy" id="2823377"/>
    <lineage>
        <taxon>Bacteria</taxon>
        <taxon>Pseudomonadati</taxon>
        <taxon>Thermodesulfobacteriota</taxon>
        <taxon>Desulfobacteria</taxon>
        <taxon>Desulfobacterales</taxon>
        <taxon>Desulfobacteraceae</taxon>
        <taxon>Desulfobotulus</taxon>
    </lineage>
</organism>
<reference evidence="8 9" key="1">
    <citation type="submission" date="2022-11" db="EMBL/GenBank/DDBJ databases">
        <title>Desulfobotulus tamanensis H1 sp. nov. - anaerobic, alkaliphilic, sulphate reducing bacterium isolated from terrestrial mud volcano.</title>
        <authorList>
            <person name="Frolova A."/>
            <person name="Merkel A.Y."/>
            <person name="Slobodkin A.I."/>
        </authorList>
    </citation>
    <scope>NUCLEOTIDE SEQUENCE [LARGE SCALE GENOMIC DNA]</scope>
    <source>
        <strain evidence="8 9">H1</strain>
    </source>
</reference>
<dbReference type="PROSITE" id="PS00108">
    <property type="entry name" value="PROTEIN_KINASE_ST"/>
    <property type="match status" value="1"/>
</dbReference>
<dbReference type="PANTHER" id="PTHR43289:SF6">
    <property type="entry name" value="SERINE_THREONINE-PROTEIN KINASE NEKL-3"/>
    <property type="match status" value="1"/>
</dbReference>